<dbReference type="EMBL" id="SWLB01000022">
    <property type="protein sequence ID" value="KAF3324297.1"/>
    <property type="molecule type" value="Genomic_DNA"/>
</dbReference>
<keyword evidence="4 6" id="KW-0732">Signal</keyword>
<keyword evidence="8" id="KW-1185">Reference proteome</keyword>
<dbReference type="Proteomes" id="UP000623129">
    <property type="component" value="Unassembled WGS sequence"/>
</dbReference>
<sequence>MPLLIAILLLSTVSEGLRSMPITDRRGSLKLEQEHQVASKGTSTEQLKEVHATGSSVPDCSHACGSCSPCNRVMVSFKCSIPEPCPMVYRCMCRGNLFPVPSS</sequence>
<comment type="caution">
    <text evidence="7">The sequence shown here is derived from an EMBL/GenBank/DDBJ whole genome shotgun (WGS) entry which is preliminary data.</text>
</comment>
<keyword evidence="5" id="KW-1015">Disulfide bond</keyword>
<protein>
    <recommendedName>
        <fullName evidence="6">Epidermal patterning factor-like protein</fullName>
    </recommendedName>
</protein>
<evidence type="ECO:0000256" key="3">
    <source>
        <dbReference type="ARBA" id="ARBA00022525"/>
    </source>
</evidence>
<dbReference type="GO" id="GO:0010052">
    <property type="term" value="P:guard cell differentiation"/>
    <property type="evidence" value="ECO:0007669"/>
    <property type="project" value="UniProtKB-UniRule"/>
</dbReference>
<evidence type="ECO:0000256" key="4">
    <source>
        <dbReference type="ARBA" id="ARBA00022729"/>
    </source>
</evidence>
<evidence type="ECO:0000256" key="6">
    <source>
        <dbReference type="RuleBase" id="RU367102"/>
    </source>
</evidence>
<organism evidence="7 8">
    <name type="scientific">Carex littledalei</name>
    <dbReference type="NCBI Taxonomy" id="544730"/>
    <lineage>
        <taxon>Eukaryota</taxon>
        <taxon>Viridiplantae</taxon>
        <taxon>Streptophyta</taxon>
        <taxon>Embryophyta</taxon>
        <taxon>Tracheophyta</taxon>
        <taxon>Spermatophyta</taxon>
        <taxon>Magnoliopsida</taxon>
        <taxon>Liliopsida</taxon>
        <taxon>Poales</taxon>
        <taxon>Cyperaceae</taxon>
        <taxon>Cyperoideae</taxon>
        <taxon>Cariceae</taxon>
        <taxon>Carex</taxon>
        <taxon>Carex subgen. Euthyceras</taxon>
    </lineage>
</organism>
<reference evidence="7" key="1">
    <citation type="submission" date="2020-01" db="EMBL/GenBank/DDBJ databases">
        <title>Genome sequence of Kobresia littledalei, the first chromosome-level genome in the family Cyperaceae.</title>
        <authorList>
            <person name="Qu G."/>
        </authorList>
    </citation>
    <scope>NUCLEOTIDE SEQUENCE</scope>
    <source>
        <strain evidence="7">C.B.Clarke</strain>
        <tissue evidence="7">Leaf</tissue>
    </source>
</reference>
<dbReference type="OrthoDB" id="771316at2759"/>
<keyword evidence="3 6" id="KW-0964">Secreted</keyword>
<feature type="signal peptide" evidence="6">
    <location>
        <begin position="1"/>
        <end position="16"/>
    </location>
</feature>
<dbReference type="InterPro" id="IPR039455">
    <property type="entry name" value="EPFL"/>
</dbReference>
<evidence type="ECO:0000313" key="8">
    <source>
        <dbReference type="Proteomes" id="UP000623129"/>
    </source>
</evidence>
<gene>
    <name evidence="7" type="ORF">FCM35_KLT11764</name>
</gene>
<dbReference type="PANTHER" id="PTHR33109">
    <property type="entry name" value="EPIDERMAL PATTERNING FACTOR-LIKE PROTEIN 4"/>
    <property type="match status" value="1"/>
</dbReference>
<evidence type="ECO:0000256" key="2">
    <source>
        <dbReference type="ARBA" id="ARBA00008127"/>
    </source>
</evidence>
<dbReference type="PANTHER" id="PTHR33109:SF41">
    <property type="entry name" value="PROTEIN EPIDERMAL PATTERNING FACTOR 1"/>
    <property type="match status" value="1"/>
</dbReference>
<comment type="function">
    <text evidence="6">Controls stomatal patterning.</text>
</comment>
<dbReference type="Pfam" id="PF17181">
    <property type="entry name" value="EPF"/>
    <property type="match status" value="1"/>
</dbReference>
<dbReference type="AlphaFoldDB" id="A0A833V512"/>
<evidence type="ECO:0000256" key="1">
    <source>
        <dbReference type="ARBA" id="ARBA00004613"/>
    </source>
</evidence>
<feature type="chain" id="PRO_5033095004" description="Epidermal patterning factor-like protein" evidence="6">
    <location>
        <begin position="17"/>
        <end position="103"/>
    </location>
</feature>
<comment type="similarity">
    <text evidence="2 6">Belongs to the plant cysteine rich small secretory peptide family. Epidermal patterning factor subfamily.</text>
</comment>
<proteinExistence type="inferred from homology"/>
<keyword evidence="6" id="KW-0217">Developmental protein</keyword>
<name>A0A833V512_9POAL</name>
<evidence type="ECO:0000256" key="5">
    <source>
        <dbReference type="ARBA" id="ARBA00023157"/>
    </source>
</evidence>
<accession>A0A833V512</accession>
<dbReference type="GO" id="GO:0005576">
    <property type="term" value="C:extracellular region"/>
    <property type="evidence" value="ECO:0007669"/>
    <property type="project" value="UniProtKB-SubCell"/>
</dbReference>
<evidence type="ECO:0000313" key="7">
    <source>
        <dbReference type="EMBL" id="KAF3324297.1"/>
    </source>
</evidence>
<comment type="subcellular location">
    <subcellularLocation>
        <location evidence="1 6">Secreted</location>
    </subcellularLocation>
</comment>